<comment type="catalytic activity">
    <reaction evidence="1">
        <text>Acts on substrates that are at least partially unfolded. The cleavage site P1 residue is normally between a pair of hydrophobic residues, such as Val-|-Val.</text>
        <dbReference type="EC" id="3.4.21.107"/>
    </reaction>
</comment>
<gene>
    <name evidence="17" type="ORF">ENW96_09960</name>
</gene>
<evidence type="ECO:0000256" key="7">
    <source>
        <dbReference type="ARBA" id="ARBA00022729"/>
    </source>
</evidence>
<dbReference type="Pfam" id="PF13365">
    <property type="entry name" value="Trypsin_2"/>
    <property type="match status" value="1"/>
</dbReference>
<dbReference type="InterPro" id="IPR041489">
    <property type="entry name" value="PDZ_6"/>
</dbReference>
<dbReference type="PROSITE" id="PS50106">
    <property type="entry name" value="PDZ"/>
    <property type="match status" value="2"/>
</dbReference>
<proteinExistence type="inferred from homology"/>
<evidence type="ECO:0000256" key="6">
    <source>
        <dbReference type="ARBA" id="ARBA00022670"/>
    </source>
</evidence>
<evidence type="ECO:0000259" key="16">
    <source>
        <dbReference type="PROSITE" id="PS50106"/>
    </source>
</evidence>
<dbReference type="GO" id="GO:0042597">
    <property type="term" value="C:periplasmic space"/>
    <property type="evidence" value="ECO:0007669"/>
    <property type="project" value="UniProtKB-SubCell"/>
</dbReference>
<evidence type="ECO:0000256" key="5">
    <source>
        <dbReference type="ARBA" id="ARBA00013958"/>
    </source>
</evidence>
<feature type="domain" description="PDZ" evidence="16">
    <location>
        <begin position="420"/>
        <end position="497"/>
    </location>
</feature>
<evidence type="ECO:0000256" key="15">
    <source>
        <dbReference type="PIRSR" id="PIRSR611782-2"/>
    </source>
</evidence>
<dbReference type="CDD" id="cd10839">
    <property type="entry name" value="cpPDZ1_DegP-like"/>
    <property type="match status" value="1"/>
</dbReference>
<feature type="active site" description="Charge relay system" evidence="14">
    <location>
        <position position="179"/>
    </location>
</feature>
<dbReference type="InterPro" id="IPR036034">
    <property type="entry name" value="PDZ_sf"/>
</dbReference>
<organism evidence="17">
    <name type="scientific">Desulfobacca acetoxidans</name>
    <dbReference type="NCBI Taxonomy" id="60893"/>
    <lineage>
        <taxon>Bacteria</taxon>
        <taxon>Pseudomonadati</taxon>
        <taxon>Thermodesulfobacteriota</taxon>
        <taxon>Desulfobaccia</taxon>
        <taxon>Desulfobaccales</taxon>
        <taxon>Desulfobaccaceae</taxon>
        <taxon>Desulfobacca</taxon>
    </lineage>
</organism>
<comment type="caution">
    <text evidence="17">The sequence shown here is derived from an EMBL/GenBank/DDBJ whole genome shotgun (WGS) entry which is preliminary data.</text>
</comment>
<evidence type="ECO:0000256" key="2">
    <source>
        <dbReference type="ARBA" id="ARBA00004418"/>
    </source>
</evidence>
<keyword evidence="12" id="KW-0346">Stress response</keyword>
<dbReference type="Gene3D" id="2.40.10.120">
    <property type="match status" value="1"/>
</dbReference>
<dbReference type="EC" id="3.4.21.107" evidence="4"/>
<dbReference type="SMART" id="SM00228">
    <property type="entry name" value="PDZ"/>
    <property type="match status" value="2"/>
</dbReference>
<dbReference type="NCBIfam" id="TIGR02037">
    <property type="entry name" value="degP_htrA_DO"/>
    <property type="match status" value="1"/>
</dbReference>
<dbReference type="SUPFAM" id="SSF50156">
    <property type="entry name" value="PDZ domain-like"/>
    <property type="match status" value="2"/>
</dbReference>
<protein>
    <recommendedName>
        <fullName evidence="5">Probable periplasmic serine endoprotease DegP-like</fullName>
        <ecNumber evidence="4">3.4.21.107</ecNumber>
    </recommendedName>
    <alternativeName>
        <fullName evidence="13">Protease Do</fullName>
    </alternativeName>
</protein>
<dbReference type="FunFam" id="2.40.10.120:FF:000007">
    <property type="entry name" value="Periplasmic serine endoprotease DegP-like"/>
    <property type="match status" value="1"/>
</dbReference>
<feature type="binding site" evidence="15">
    <location>
        <begin position="251"/>
        <end position="253"/>
    </location>
    <ligand>
        <name>substrate</name>
    </ligand>
</feature>
<feature type="active site" description="Charge relay system" evidence="14">
    <location>
        <position position="253"/>
    </location>
</feature>
<reference evidence="17" key="1">
    <citation type="journal article" date="2020" name="mSystems">
        <title>Genome- and Community-Level Interaction Insights into Carbon Utilization and Element Cycling Functions of Hydrothermarchaeota in Hydrothermal Sediment.</title>
        <authorList>
            <person name="Zhou Z."/>
            <person name="Liu Y."/>
            <person name="Xu W."/>
            <person name="Pan J."/>
            <person name="Luo Z.H."/>
            <person name="Li M."/>
        </authorList>
    </citation>
    <scope>NUCLEOTIDE SEQUENCE [LARGE SCALE GENOMIC DNA]</scope>
    <source>
        <strain evidence="17">SpSt-897</strain>
    </source>
</reference>
<dbReference type="InterPro" id="IPR001478">
    <property type="entry name" value="PDZ"/>
</dbReference>
<evidence type="ECO:0000256" key="8">
    <source>
        <dbReference type="ARBA" id="ARBA00022737"/>
    </source>
</evidence>
<dbReference type="PRINTS" id="PR00834">
    <property type="entry name" value="PROTEASES2C"/>
</dbReference>
<dbReference type="GO" id="GO:0004252">
    <property type="term" value="F:serine-type endopeptidase activity"/>
    <property type="evidence" value="ECO:0007669"/>
    <property type="project" value="InterPro"/>
</dbReference>
<dbReference type="Pfam" id="PF17820">
    <property type="entry name" value="PDZ_6"/>
    <property type="match status" value="1"/>
</dbReference>
<evidence type="ECO:0000256" key="3">
    <source>
        <dbReference type="ARBA" id="ARBA00010541"/>
    </source>
</evidence>
<evidence type="ECO:0000256" key="13">
    <source>
        <dbReference type="ARBA" id="ARBA00032850"/>
    </source>
</evidence>
<comment type="subcellular location">
    <subcellularLocation>
        <location evidence="2">Periplasm</location>
    </subcellularLocation>
</comment>
<dbReference type="SUPFAM" id="SSF50494">
    <property type="entry name" value="Trypsin-like serine proteases"/>
    <property type="match status" value="1"/>
</dbReference>
<name>A0A7C3UYL3_9BACT</name>
<keyword evidence="6 17" id="KW-0645">Protease</keyword>
<feature type="binding site" evidence="15">
    <location>
        <position position="149"/>
    </location>
    <ligand>
        <name>substrate</name>
    </ligand>
</feature>
<dbReference type="PANTHER" id="PTHR22939">
    <property type="entry name" value="SERINE PROTEASE FAMILY S1C HTRA-RELATED"/>
    <property type="match status" value="1"/>
</dbReference>
<sequence>MFSRLKQAWHNQRLTFVTLALVGASCFALGLGLSPGLHMITPSAAQTLAAPPRAVPGPGVRGDGPPQSFSDLAARLSPTVVNVKVVKVEKAKGFPAFPREEMPEGFKEFFDRFFQDMPQLPRNYQSPRVQGAGSGVIISKDGYVLTNNHVVEGAKQVTITLSDRREYKARIVGRDPKTDLAVLKIEADRSFPAATLGDSDALKVGDWVVAIGNPFGLNNTVTSGIVSAKGRVIGAGPYDNFIQTDASINPGNSGGPLFNLNGEVVGINTAIIPQGQGIGFAIPVNTVKPLLPQLETKGEVIRGYLGVSIQSITPGLAKALKLPDSKGALVADVTADGPAAKAGIQRGDVIISYNGKEVADSHDLPVLVAATPVGQEATLTVLRNGEKLSLSVKVGQLPGERAENAGVPEGSLQPAREKWGLQLRDLDPETAGQLHLPSDKGVAVVGVKPGSPAEDAGIQQGDVILEVNRRPASNVKEVLEKINDSKDKDRLLLLVQRGNGKLFVPLERVG</sequence>
<dbReference type="EMBL" id="DTMF01000248">
    <property type="protein sequence ID" value="HGF34696.1"/>
    <property type="molecule type" value="Genomic_DNA"/>
</dbReference>
<dbReference type="GO" id="GO:0006508">
    <property type="term" value="P:proteolysis"/>
    <property type="evidence" value="ECO:0007669"/>
    <property type="project" value="UniProtKB-KW"/>
</dbReference>
<evidence type="ECO:0000256" key="11">
    <source>
        <dbReference type="ARBA" id="ARBA00022825"/>
    </source>
</evidence>
<dbReference type="InterPro" id="IPR009003">
    <property type="entry name" value="Peptidase_S1_PA"/>
</dbReference>
<evidence type="ECO:0000256" key="12">
    <source>
        <dbReference type="ARBA" id="ARBA00023016"/>
    </source>
</evidence>
<dbReference type="InterPro" id="IPR001940">
    <property type="entry name" value="Peptidase_S1C"/>
</dbReference>
<evidence type="ECO:0000256" key="1">
    <source>
        <dbReference type="ARBA" id="ARBA00001772"/>
    </source>
</evidence>
<feature type="domain" description="PDZ" evidence="16">
    <location>
        <begin position="302"/>
        <end position="385"/>
    </location>
</feature>
<keyword evidence="10" id="KW-0378">Hydrolase</keyword>
<dbReference type="Pfam" id="PF13180">
    <property type="entry name" value="PDZ_2"/>
    <property type="match status" value="1"/>
</dbReference>
<dbReference type="InterPro" id="IPR011782">
    <property type="entry name" value="Pept_S1C_Do"/>
</dbReference>
<evidence type="ECO:0000256" key="4">
    <source>
        <dbReference type="ARBA" id="ARBA00013035"/>
    </source>
</evidence>
<keyword evidence="11" id="KW-0720">Serine protease</keyword>
<dbReference type="AlphaFoldDB" id="A0A7C3UYL3"/>
<dbReference type="Gene3D" id="2.30.42.10">
    <property type="match status" value="2"/>
</dbReference>
<dbReference type="PANTHER" id="PTHR22939:SF130">
    <property type="entry name" value="PERIPLASMIC SERINE ENDOPROTEASE DEGP-LIKE-RELATED"/>
    <property type="match status" value="1"/>
</dbReference>
<accession>A0A7C3UYL3</accession>
<comment type="similarity">
    <text evidence="3">Belongs to the peptidase S1C family.</text>
</comment>
<keyword evidence="8" id="KW-0677">Repeat</keyword>
<evidence type="ECO:0000256" key="9">
    <source>
        <dbReference type="ARBA" id="ARBA00022764"/>
    </source>
</evidence>
<evidence type="ECO:0000313" key="17">
    <source>
        <dbReference type="EMBL" id="HGF34696.1"/>
    </source>
</evidence>
<feature type="binding site" evidence="15">
    <location>
        <position position="179"/>
    </location>
    <ligand>
        <name>substrate</name>
    </ligand>
</feature>
<keyword evidence="7" id="KW-0732">Signal</keyword>
<dbReference type="PROSITE" id="PS51257">
    <property type="entry name" value="PROKAR_LIPOPROTEIN"/>
    <property type="match status" value="1"/>
</dbReference>
<feature type="active site" description="Charge relay system" evidence="14">
    <location>
        <position position="149"/>
    </location>
</feature>
<evidence type="ECO:0000256" key="14">
    <source>
        <dbReference type="PIRSR" id="PIRSR611782-1"/>
    </source>
</evidence>
<keyword evidence="9" id="KW-0574">Periplasm</keyword>
<evidence type="ECO:0000256" key="10">
    <source>
        <dbReference type="ARBA" id="ARBA00022801"/>
    </source>
</evidence>